<dbReference type="EMBL" id="AP019377">
    <property type="protein sequence ID" value="BBH93006.1"/>
    <property type="molecule type" value="Genomic_DNA"/>
</dbReference>
<proteinExistence type="predicted"/>
<sequence length="198" mass="21204">MAELSCSAGAPDQQPLDDVLFADRAGSSQETPADLPPVAGPAHDPAPETSSPVPSPRCAMRVALTEGAPPELVHVPYIEVSDPDFAAGYHYGATSYFEELFDDEEHKARELIDRDLTEVVMDLYEEGHWDQPLDGKSWRAWAAQAAGFLAGLISARIPSALPLYGNCPRCHQPVDACGGCRRCDTCTCPSLPGTSVAH</sequence>
<dbReference type="AlphaFoldDB" id="A0A455SZL5"/>
<gene>
    <name evidence="2" type="ORF">KTA_12050</name>
</gene>
<name>A0A455SZL5_9CHLR</name>
<reference evidence="2" key="1">
    <citation type="submission" date="2018-12" db="EMBL/GenBank/DDBJ databases">
        <title>Novel natural products biosynthetic potential of the class Ktedonobacteria.</title>
        <authorList>
            <person name="Zheng Y."/>
            <person name="Saitou A."/>
            <person name="Wang C.M."/>
            <person name="Toyoda A."/>
            <person name="Minakuchi Y."/>
            <person name="Sekiguchi Y."/>
            <person name="Ueda K."/>
            <person name="Takano H."/>
            <person name="Sakai Y."/>
            <person name="Yokota A."/>
            <person name="Yabe S."/>
        </authorList>
    </citation>
    <scope>NUCLEOTIDE SEQUENCE</scope>
    <source>
        <strain evidence="2">A3-2</strain>
    </source>
</reference>
<evidence type="ECO:0000256" key="1">
    <source>
        <dbReference type="SAM" id="MobiDB-lite"/>
    </source>
</evidence>
<protein>
    <submittedName>
        <fullName evidence="2">Uncharacterized protein</fullName>
    </submittedName>
</protein>
<evidence type="ECO:0000313" key="2">
    <source>
        <dbReference type="EMBL" id="BBH93006.1"/>
    </source>
</evidence>
<organism evidence="2">
    <name type="scientific">Thermogemmatispora argillosa</name>
    <dbReference type="NCBI Taxonomy" id="2045280"/>
    <lineage>
        <taxon>Bacteria</taxon>
        <taxon>Bacillati</taxon>
        <taxon>Chloroflexota</taxon>
        <taxon>Ktedonobacteria</taxon>
        <taxon>Thermogemmatisporales</taxon>
        <taxon>Thermogemmatisporaceae</taxon>
        <taxon>Thermogemmatispora</taxon>
    </lineage>
</organism>
<feature type="region of interest" description="Disordered" evidence="1">
    <location>
        <begin position="1"/>
        <end position="56"/>
    </location>
</feature>
<accession>A0A455SZL5</accession>